<keyword evidence="3" id="KW-1185">Reference proteome</keyword>
<dbReference type="STRING" id="393003.SAMN05660461_3077"/>
<accession>A0A1T5NZ27</accession>
<evidence type="ECO:0000313" key="3">
    <source>
        <dbReference type="Proteomes" id="UP000190166"/>
    </source>
</evidence>
<keyword evidence="1" id="KW-0732">Signal</keyword>
<sequence length="256" mass="27753">MKKIFILFALALSIFIFSCTKDEEGYGVKNYYGSFSAELLALPGATTLDIYVGGEKIDTLAAGRIIGNDIPKRLTAGEATTISFKKAGTDSLVLDTTITVGAAEKVALKIAYSPTLGINTFSKVSDANVADDSTSFFLFNGVPDDAIAGAIKTDAYLLKWNSESSLFEETGIIWTDLEKRKLHPNLVTVRATKDDGSSIIYVIKLKNKATGEFITDGIGSEYFSIYIEAGKREIITLNALDLGGGLWFFLPDYAIY</sequence>
<evidence type="ECO:0000313" key="2">
    <source>
        <dbReference type="EMBL" id="SKD05359.1"/>
    </source>
</evidence>
<dbReference type="AlphaFoldDB" id="A0A1T5NZ27"/>
<name>A0A1T5NZ27_9BACT</name>
<feature type="signal peptide" evidence="1">
    <location>
        <begin position="1"/>
        <end position="21"/>
    </location>
</feature>
<proteinExistence type="predicted"/>
<feature type="chain" id="PRO_5010582903" evidence="1">
    <location>
        <begin position="22"/>
        <end position="256"/>
    </location>
</feature>
<evidence type="ECO:0000256" key="1">
    <source>
        <dbReference type="SAM" id="SignalP"/>
    </source>
</evidence>
<protein>
    <submittedName>
        <fullName evidence="2">Uncharacterized protein</fullName>
    </submittedName>
</protein>
<reference evidence="2 3" key="1">
    <citation type="submission" date="2017-02" db="EMBL/GenBank/DDBJ databases">
        <authorList>
            <person name="Peterson S.W."/>
        </authorList>
    </citation>
    <scope>NUCLEOTIDE SEQUENCE [LARGE SCALE GENOMIC DNA]</scope>
    <source>
        <strain evidence="2 3">DSM 18108</strain>
    </source>
</reference>
<organism evidence="2 3">
    <name type="scientific">Chitinophaga ginsengisegetis</name>
    <dbReference type="NCBI Taxonomy" id="393003"/>
    <lineage>
        <taxon>Bacteria</taxon>
        <taxon>Pseudomonadati</taxon>
        <taxon>Bacteroidota</taxon>
        <taxon>Chitinophagia</taxon>
        <taxon>Chitinophagales</taxon>
        <taxon>Chitinophagaceae</taxon>
        <taxon>Chitinophaga</taxon>
    </lineage>
</organism>
<dbReference type="PROSITE" id="PS51257">
    <property type="entry name" value="PROKAR_LIPOPROTEIN"/>
    <property type="match status" value="1"/>
</dbReference>
<dbReference type="Proteomes" id="UP000190166">
    <property type="component" value="Unassembled WGS sequence"/>
</dbReference>
<dbReference type="RefSeq" id="WP_079470368.1">
    <property type="nucleotide sequence ID" value="NZ_FUZZ01000002.1"/>
</dbReference>
<gene>
    <name evidence="2" type="ORF">SAMN05660461_3077</name>
</gene>
<dbReference type="EMBL" id="FUZZ01000002">
    <property type="protein sequence ID" value="SKD05359.1"/>
    <property type="molecule type" value="Genomic_DNA"/>
</dbReference>